<dbReference type="CDD" id="cd02603">
    <property type="entry name" value="HAD_sEH-N_like"/>
    <property type="match status" value="1"/>
</dbReference>
<dbReference type="Gene3D" id="1.10.150.240">
    <property type="entry name" value="Putative phosphatase, domain 2"/>
    <property type="match status" value="1"/>
</dbReference>
<dbReference type="AlphaFoldDB" id="A0A101FWS3"/>
<dbReference type="Gene3D" id="3.40.50.1000">
    <property type="entry name" value="HAD superfamily/HAD-like"/>
    <property type="match status" value="1"/>
</dbReference>
<dbReference type="InterPro" id="IPR006439">
    <property type="entry name" value="HAD-SF_hydro_IA"/>
</dbReference>
<sequence>MVEAIVLDFGGVIIRTKDHTGRKELEKKYGLPEGSIHNLVFESAVSQSASIGETDASKIWNFIADELSLSDAELTQFKDKFWAGDYIDHELIEFMKSCRPSYKTAILSNAWNNLRSTLAEAYNIKEGETVDHILVSAELGVMKPDPKIYQILAETIDCNFKDILFVDDFIENIEGANSLGIQTIHYKPGLDLINEIKSRLV</sequence>
<dbReference type="GO" id="GO:0016787">
    <property type="term" value="F:hydrolase activity"/>
    <property type="evidence" value="ECO:0007669"/>
    <property type="project" value="UniProtKB-KW"/>
</dbReference>
<dbReference type="InterPro" id="IPR036412">
    <property type="entry name" value="HAD-like_sf"/>
</dbReference>
<organism evidence="1 2">
    <name type="scientific">Anaerolinea thermophila</name>
    <dbReference type="NCBI Taxonomy" id="167964"/>
    <lineage>
        <taxon>Bacteria</taxon>
        <taxon>Bacillati</taxon>
        <taxon>Chloroflexota</taxon>
        <taxon>Anaerolineae</taxon>
        <taxon>Anaerolineales</taxon>
        <taxon>Anaerolineaceae</taxon>
        <taxon>Anaerolinea</taxon>
    </lineage>
</organism>
<accession>A0A101FWS3</accession>
<protein>
    <submittedName>
        <fullName evidence="1">Putative hydrolase</fullName>
    </submittedName>
</protein>
<dbReference type="SFLD" id="SFLDG01129">
    <property type="entry name" value="C1.5:_HAD__Beta-PGM__Phosphata"/>
    <property type="match status" value="1"/>
</dbReference>
<dbReference type="Proteomes" id="UP000064249">
    <property type="component" value="Unassembled WGS sequence"/>
</dbReference>
<dbReference type="Pfam" id="PF00702">
    <property type="entry name" value="Hydrolase"/>
    <property type="match status" value="1"/>
</dbReference>
<dbReference type="NCBIfam" id="TIGR01509">
    <property type="entry name" value="HAD-SF-IA-v3"/>
    <property type="match status" value="1"/>
</dbReference>
<proteinExistence type="predicted"/>
<dbReference type="PANTHER" id="PTHR43611:SF3">
    <property type="entry name" value="FLAVIN MONONUCLEOTIDE HYDROLASE 1, CHLOROPLATIC"/>
    <property type="match status" value="1"/>
</dbReference>
<evidence type="ECO:0000313" key="1">
    <source>
        <dbReference type="EMBL" id="KUK45909.1"/>
    </source>
</evidence>
<comment type="caution">
    <text evidence="1">The sequence shown here is derived from an EMBL/GenBank/DDBJ whole genome shotgun (WGS) entry which is preliminary data.</text>
</comment>
<dbReference type="EMBL" id="LGFU01000117">
    <property type="protein sequence ID" value="KUK45909.1"/>
    <property type="molecule type" value="Genomic_DNA"/>
</dbReference>
<name>A0A101FWS3_9CHLR</name>
<dbReference type="SUPFAM" id="SSF56784">
    <property type="entry name" value="HAD-like"/>
    <property type="match status" value="1"/>
</dbReference>
<dbReference type="InterPro" id="IPR023214">
    <property type="entry name" value="HAD_sf"/>
</dbReference>
<reference evidence="1 2" key="1">
    <citation type="journal article" date="2015" name="MBio">
        <title>Genome-Resolved Metagenomic Analysis Reveals Roles for Candidate Phyla and Other Microbial Community Members in Biogeochemical Transformations in Oil Reservoirs.</title>
        <authorList>
            <person name="Hu P."/>
            <person name="Tom L."/>
            <person name="Singh A."/>
            <person name="Thomas B.C."/>
            <person name="Baker B.J."/>
            <person name="Piceno Y.M."/>
            <person name="Andersen G.L."/>
            <person name="Banfield J.F."/>
        </authorList>
    </citation>
    <scope>NUCLEOTIDE SEQUENCE [LARGE SCALE GENOMIC DNA]</scope>
    <source>
        <strain evidence="1">46_16</strain>
    </source>
</reference>
<gene>
    <name evidence="1" type="ORF">XD73_1217</name>
</gene>
<dbReference type="PANTHER" id="PTHR43611">
    <property type="entry name" value="ALPHA-D-GLUCOSE 1-PHOSPHATE PHOSPHATASE"/>
    <property type="match status" value="1"/>
</dbReference>
<dbReference type="InterPro" id="IPR023198">
    <property type="entry name" value="PGP-like_dom2"/>
</dbReference>
<keyword evidence="1" id="KW-0378">Hydrolase</keyword>
<dbReference type="SFLD" id="SFLDS00003">
    <property type="entry name" value="Haloacid_Dehalogenase"/>
    <property type="match status" value="1"/>
</dbReference>
<evidence type="ECO:0000313" key="2">
    <source>
        <dbReference type="Proteomes" id="UP000064249"/>
    </source>
</evidence>